<dbReference type="EMBL" id="CP097320">
    <property type="protein sequence ID" value="UQX12567.1"/>
    <property type="molecule type" value="Genomic_DNA"/>
</dbReference>
<keyword evidence="2" id="KW-1185">Reference proteome</keyword>
<evidence type="ECO:0000313" key="2">
    <source>
        <dbReference type="Proteomes" id="UP001056610"/>
    </source>
</evidence>
<protein>
    <submittedName>
        <fullName evidence="1">Uncharacterized protein</fullName>
    </submittedName>
</protein>
<dbReference type="RefSeq" id="WP_219070088.1">
    <property type="nucleotide sequence ID" value="NZ_CAJUXY010000074.1"/>
</dbReference>
<accession>A0ABY4QNI4</accession>
<proteinExistence type="predicted"/>
<sequence>MAIDSSDFRVAAGRHVDLATLPTAVKAFYKSHDDYKRQLIVLGTLADLKMAHPTTTPERHRELESFRSRL</sequence>
<dbReference type="Proteomes" id="UP001056610">
    <property type="component" value="Chromosome"/>
</dbReference>
<reference evidence="1" key="1">
    <citation type="submission" date="2022-05" db="EMBL/GenBank/DDBJ databases">
        <title>A methanotrophic Mycobacterium dominates a cave microbial ecosystem.</title>
        <authorList>
            <person name="Van Spanning R.J.M."/>
            <person name="Guan Q."/>
            <person name="Melkonian C."/>
            <person name="Gallant J."/>
            <person name="Polerecky L."/>
            <person name="Flot J.-F."/>
            <person name="Brandt B.W."/>
            <person name="Braster M."/>
            <person name="Iturbe Espinoza P."/>
            <person name="Aerts J."/>
            <person name="Meima-Franke M."/>
            <person name="Piersma S.R."/>
            <person name="Bunduc C."/>
            <person name="Ummels R."/>
            <person name="Pain A."/>
            <person name="Fleming E.J."/>
            <person name="van der Wel N."/>
            <person name="Gherman V.D."/>
            <person name="Sarbu S.M."/>
            <person name="Bodelier P.L.E."/>
            <person name="Bitter W."/>
        </authorList>
    </citation>
    <scope>NUCLEOTIDE SEQUENCE</scope>
    <source>
        <strain evidence="1">Sulfur Cave</strain>
    </source>
</reference>
<name>A0ABY4QNI4_9MYCO</name>
<organism evidence="1 2">
    <name type="scientific">Candidatus Mycobacterium methanotrophicum</name>
    <dbReference type="NCBI Taxonomy" id="2943498"/>
    <lineage>
        <taxon>Bacteria</taxon>
        <taxon>Bacillati</taxon>
        <taxon>Actinomycetota</taxon>
        <taxon>Actinomycetes</taxon>
        <taxon>Mycobacteriales</taxon>
        <taxon>Mycobacteriaceae</taxon>
        <taxon>Mycobacterium</taxon>
    </lineage>
</organism>
<evidence type="ECO:0000313" key="1">
    <source>
        <dbReference type="EMBL" id="UQX12567.1"/>
    </source>
</evidence>
<gene>
    <name evidence="1" type="ORF">M5I08_10275</name>
</gene>